<dbReference type="Proteomes" id="UP000828390">
    <property type="component" value="Unassembled WGS sequence"/>
</dbReference>
<evidence type="ECO:0000313" key="2">
    <source>
        <dbReference type="Proteomes" id="UP000828390"/>
    </source>
</evidence>
<name>A0A9D4QY00_DREPO</name>
<accession>A0A9D4QY00</accession>
<dbReference type="AlphaFoldDB" id="A0A9D4QY00"/>
<dbReference type="InterPro" id="IPR027897">
    <property type="entry name" value="DUF4559"/>
</dbReference>
<dbReference type="EMBL" id="JAIWYP010000003">
    <property type="protein sequence ID" value="KAH3847033.1"/>
    <property type="molecule type" value="Genomic_DNA"/>
</dbReference>
<sequence length="193" mass="21603">MASLGEVFAEEEMTNWLKAWIAINITKAGLHDFVDKEVNNFQKSIIQSAASNLMLPANITCCSTANLLKCPTNKVCNKTKHNPVCKMHDTAIKQPRPCPKGICDVVREEIIKAHRYIGPSWNNTSAEQWASNHWEVAKCYMPPDGYIKVRSFEETDFNGVISIMLNCAIFDSKLSFSIAPQHSSRACLLAKVQ</sequence>
<reference evidence="1" key="1">
    <citation type="journal article" date="2019" name="bioRxiv">
        <title>The Genome of the Zebra Mussel, Dreissena polymorpha: A Resource for Invasive Species Research.</title>
        <authorList>
            <person name="McCartney M.A."/>
            <person name="Auch B."/>
            <person name="Kono T."/>
            <person name="Mallez S."/>
            <person name="Zhang Y."/>
            <person name="Obille A."/>
            <person name="Becker A."/>
            <person name="Abrahante J.E."/>
            <person name="Garbe J."/>
            <person name="Badalamenti J.P."/>
            <person name="Herman A."/>
            <person name="Mangelson H."/>
            <person name="Liachko I."/>
            <person name="Sullivan S."/>
            <person name="Sone E.D."/>
            <person name="Koren S."/>
            <person name="Silverstein K.A.T."/>
            <person name="Beckman K.B."/>
            <person name="Gohl D.M."/>
        </authorList>
    </citation>
    <scope>NUCLEOTIDE SEQUENCE</scope>
    <source>
        <strain evidence="1">Duluth1</strain>
        <tissue evidence="1">Whole animal</tissue>
    </source>
</reference>
<reference evidence="1" key="2">
    <citation type="submission" date="2020-11" db="EMBL/GenBank/DDBJ databases">
        <authorList>
            <person name="McCartney M.A."/>
            <person name="Auch B."/>
            <person name="Kono T."/>
            <person name="Mallez S."/>
            <person name="Becker A."/>
            <person name="Gohl D.M."/>
            <person name="Silverstein K.A.T."/>
            <person name="Koren S."/>
            <person name="Bechman K.B."/>
            <person name="Herman A."/>
            <person name="Abrahante J.E."/>
            <person name="Garbe J."/>
        </authorList>
    </citation>
    <scope>NUCLEOTIDE SEQUENCE</scope>
    <source>
        <strain evidence="1">Duluth1</strain>
        <tissue evidence="1">Whole animal</tissue>
    </source>
</reference>
<dbReference type="PANTHER" id="PTHR35083:SF1">
    <property type="entry name" value="RGD1565685 PROTEIN"/>
    <property type="match status" value="1"/>
</dbReference>
<gene>
    <name evidence="1" type="ORF">DPMN_089345</name>
</gene>
<evidence type="ECO:0000313" key="1">
    <source>
        <dbReference type="EMBL" id="KAH3847033.1"/>
    </source>
</evidence>
<comment type="caution">
    <text evidence="1">The sequence shown here is derived from an EMBL/GenBank/DDBJ whole genome shotgun (WGS) entry which is preliminary data.</text>
</comment>
<organism evidence="1 2">
    <name type="scientific">Dreissena polymorpha</name>
    <name type="common">Zebra mussel</name>
    <name type="synonym">Mytilus polymorpha</name>
    <dbReference type="NCBI Taxonomy" id="45954"/>
    <lineage>
        <taxon>Eukaryota</taxon>
        <taxon>Metazoa</taxon>
        <taxon>Spiralia</taxon>
        <taxon>Lophotrochozoa</taxon>
        <taxon>Mollusca</taxon>
        <taxon>Bivalvia</taxon>
        <taxon>Autobranchia</taxon>
        <taxon>Heteroconchia</taxon>
        <taxon>Euheterodonta</taxon>
        <taxon>Imparidentia</taxon>
        <taxon>Neoheterodontei</taxon>
        <taxon>Myida</taxon>
        <taxon>Dreissenoidea</taxon>
        <taxon>Dreissenidae</taxon>
        <taxon>Dreissena</taxon>
    </lineage>
</organism>
<dbReference type="Pfam" id="PF15112">
    <property type="entry name" value="DUF4559"/>
    <property type="match status" value="1"/>
</dbReference>
<dbReference type="PANTHER" id="PTHR35083">
    <property type="entry name" value="RGD1565685 PROTEIN"/>
    <property type="match status" value="1"/>
</dbReference>
<keyword evidence="2" id="KW-1185">Reference proteome</keyword>
<protein>
    <submittedName>
        <fullName evidence="1">Uncharacterized protein</fullName>
    </submittedName>
</protein>
<proteinExistence type="predicted"/>